<evidence type="ECO:0000256" key="1">
    <source>
        <dbReference type="SAM" id="Phobius"/>
    </source>
</evidence>
<feature type="transmembrane region" description="Helical" evidence="1">
    <location>
        <begin position="63"/>
        <end position="83"/>
    </location>
</feature>
<sequence length="114" mass="12478">MAPHENYDEGMEHRITNQEAFAVETRERLARIEATLVTKTEFYEAISSLRAEMHKGFADTIKWVIGMSLGIAMAGITVMTFVLNNATPKAAPAQPAPVVIYLPSPQAPIPAAPR</sequence>
<organism evidence="2 3">
    <name type="scientific">Pseudoduganella violacea</name>
    <dbReference type="NCBI Taxonomy" id="1715466"/>
    <lineage>
        <taxon>Bacteria</taxon>
        <taxon>Pseudomonadati</taxon>
        <taxon>Pseudomonadota</taxon>
        <taxon>Betaproteobacteria</taxon>
        <taxon>Burkholderiales</taxon>
        <taxon>Oxalobacteraceae</taxon>
        <taxon>Telluria group</taxon>
        <taxon>Pseudoduganella</taxon>
    </lineage>
</organism>
<keyword evidence="1" id="KW-0472">Membrane</keyword>
<accession>A0A7W5BDI2</accession>
<name>A0A7W5BDI2_9BURK</name>
<evidence type="ECO:0000313" key="2">
    <source>
        <dbReference type="EMBL" id="MBB3121171.1"/>
    </source>
</evidence>
<reference evidence="2 3" key="1">
    <citation type="submission" date="2020-08" db="EMBL/GenBank/DDBJ databases">
        <title>Genomic Encyclopedia of Type Strains, Phase III (KMG-III): the genomes of soil and plant-associated and newly described type strains.</title>
        <authorList>
            <person name="Whitman W."/>
        </authorList>
    </citation>
    <scope>NUCLEOTIDE SEQUENCE [LARGE SCALE GENOMIC DNA]</scope>
    <source>
        <strain evidence="2 3">CECT 8897</strain>
    </source>
</reference>
<comment type="caution">
    <text evidence="2">The sequence shown here is derived from an EMBL/GenBank/DDBJ whole genome shotgun (WGS) entry which is preliminary data.</text>
</comment>
<dbReference type="RefSeq" id="WP_183442899.1">
    <property type="nucleotide sequence ID" value="NZ_JACHXD010000014.1"/>
</dbReference>
<keyword evidence="3" id="KW-1185">Reference proteome</keyword>
<keyword evidence="1" id="KW-1133">Transmembrane helix</keyword>
<dbReference type="AlphaFoldDB" id="A0A7W5BDI2"/>
<evidence type="ECO:0000313" key="3">
    <source>
        <dbReference type="Proteomes" id="UP000541535"/>
    </source>
</evidence>
<gene>
    <name evidence="2" type="ORF">FHS03_004247</name>
</gene>
<dbReference type="EMBL" id="JACHXD010000014">
    <property type="protein sequence ID" value="MBB3121171.1"/>
    <property type="molecule type" value="Genomic_DNA"/>
</dbReference>
<proteinExistence type="predicted"/>
<keyword evidence="1" id="KW-0812">Transmembrane</keyword>
<dbReference type="Proteomes" id="UP000541535">
    <property type="component" value="Unassembled WGS sequence"/>
</dbReference>
<protein>
    <submittedName>
        <fullName evidence="2">Putative lipase involved disintegration of autophagic bodies</fullName>
    </submittedName>
</protein>